<feature type="transmembrane region" description="Helical" evidence="11">
    <location>
        <begin position="402"/>
        <end position="427"/>
    </location>
</feature>
<dbReference type="SUPFAM" id="SSF52540">
    <property type="entry name" value="P-loop containing nucleoside triphosphate hydrolases"/>
    <property type="match status" value="2"/>
</dbReference>
<dbReference type="Pfam" id="PF00664">
    <property type="entry name" value="ABC_membrane"/>
    <property type="match status" value="2"/>
</dbReference>
<dbReference type="OrthoDB" id="6500128at2759"/>
<dbReference type="InterPro" id="IPR003439">
    <property type="entry name" value="ABC_transporter-like_ATP-bd"/>
</dbReference>
<evidence type="ECO:0000256" key="5">
    <source>
        <dbReference type="ARBA" id="ARBA00022737"/>
    </source>
</evidence>
<dbReference type="InterPro" id="IPR003593">
    <property type="entry name" value="AAA+_ATPase"/>
</dbReference>
<dbReference type="FunFam" id="3.40.50.300:FF:000610">
    <property type="entry name" value="Multidrug resistance-associated ABC transporter"/>
    <property type="match status" value="1"/>
</dbReference>
<dbReference type="GO" id="GO:0005737">
    <property type="term" value="C:cytoplasm"/>
    <property type="evidence" value="ECO:0007669"/>
    <property type="project" value="UniProtKB-ARBA"/>
</dbReference>
<feature type="region of interest" description="Disordered" evidence="10">
    <location>
        <begin position="339"/>
        <end position="366"/>
    </location>
</feature>
<evidence type="ECO:0000256" key="6">
    <source>
        <dbReference type="ARBA" id="ARBA00022741"/>
    </source>
</evidence>
<dbReference type="Proteomes" id="UP000758603">
    <property type="component" value="Unassembled WGS sequence"/>
</dbReference>
<dbReference type="FunFam" id="1.20.1560.10:FF:000013">
    <property type="entry name" value="ABC transporter C family member 2"/>
    <property type="match status" value="1"/>
</dbReference>
<dbReference type="CDD" id="cd18596">
    <property type="entry name" value="ABC_6TM_VMR1_D1_like"/>
    <property type="match status" value="1"/>
</dbReference>
<sequence>MSSIFALNLTVLLSIAGIIRVGFYVRKPKDQSVTYADYDGESTSASQKHFNSRFPKILLVLLSIAGLGVNLGLLLIDRARPKSEVVVNWLTTTTWSVLVTSLRIPIIAFELGLLLSLSSLVLVAASVTKDRNALTSIIRDRSLVSCLRISGMIILIGQSLGALCIPRRPDVFCDGRLVDRRYTESFLSRITWSWCAETFQNRSEKDHLNIRDLPGPNCVIRAKDTTSEWQGSESGRSLSKSIIFSHRFKFAQQWALTIIGSLLDFAPQWCVLKFLRIIEQRDIRGTPEDDAWPWVIGIALTMMAQSWTESYSSWISSAELCIPVRTQLSSLIFEKATRRQKPKAGGASSETQAAQSKSTKEKEFSADGDNFSTTNLFSADVRRVSDFCSFNRYLPGSLCKLALSWIFLFHLLGWQPLLSGLCAMLAITPINALYSRKYAEVQGRLMTARDEKMRFVSEALSGLRFIKFSALEHEWEERINRLRDMEVSRISEAFWYDTVLSGCWIASPIMLATVCLGVYASIHGTLSPSVAFVSLGVFDSLQVALSFVPELMTMFYDARISSRRIDAYLQCPGIEKSTQAAEEIAFNNATIAWPVDSGDRLSDVFMLRNVTVCFPQGELSIISGQTGAGKSLMLAAILGDVEVLAGSVRVPKQPDLNRPQLQHAMTRRWIIPNSIAFVAQTAWLENKTIKENIQFGLPYHEERYRKTISVCALEADLAMMEDGDNTEIGPNGTNLSGGQKCRIAIARAIYSRAGILVLDDIFSAVDVHVGRQILVDCLNGELGVGRTRIIATHHIELCRPYARYICHLSDGTVNVIPTNTSDQLTQAGFTSSNTGFQRWVPNYETVAQRPSTGPHPKAFVQEETQSHGATKRHVYLAFLEASGGRLIWCCMLSLYVLVQALIIGKSWWLRTWTGSYKRSAHELDDPVRTSTIPAAMQHNLFAENVQITSLSGYSLNLYLGVYILLSLVSAFLGTVKLYYMFFSSVKASKELFRKLNFAVLRAPLRWLDTVPRGRVLNRYTADFHSIDTHLARYLEFGLSSFFNIIGIILTGLFVSPAILALATILILASVSYARYYLQCARPIKRLESVMGSPVFEHFDSTLCGVATIRAFAKVNDYIRQMDKKLDDWAVTTWHLEVFKEWMAWRITALGSVFASCVALVIWLNPDVDAALAGFALAFSLEISKAILLIVDCYTNVELEMNAVERIVEFSEIPTENLGGSDVPAAWPSEGRIEVQDLVISYATDTQPVLKGISFSINSNERIGVVGRTGAGKSTLALALFRFLEAESGSIILDGIDIAKIRLSDLRSRLAIIPQDPKLFSGTLRSNLDPLDQYTDDELFECLRRAQINPEHPLDATSSPTPVNGNLHENSSVFGSLYTYVSESGLNLSQGQRQLVCLARAIVGKPKVMVLDEATSAVDMTTDTLIQASIRKEFQDCTLIVIAHRLSTVADFDRILVLSDGNMAEYGTPKELWELGKGVGVFRDMCENSGDKDKLRDICLNKTYAADAA</sequence>
<keyword evidence="4 11" id="KW-0812">Transmembrane</keyword>
<feature type="transmembrane region" description="Helical" evidence="11">
    <location>
        <begin position="104"/>
        <end position="125"/>
    </location>
</feature>
<dbReference type="InterPro" id="IPR027417">
    <property type="entry name" value="P-loop_NTPase"/>
</dbReference>
<evidence type="ECO:0000259" key="12">
    <source>
        <dbReference type="PROSITE" id="PS50893"/>
    </source>
</evidence>
<feature type="transmembrane region" description="Helical" evidence="11">
    <location>
        <begin position="957"/>
        <end position="979"/>
    </location>
</feature>
<dbReference type="RefSeq" id="XP_045951642.1">
    <property type="nucleotide sequence ID" value="XM_046098887.1"/>
</dbReference>
<feature type="domain" description="ABC transporter" evidence="12">
    <location>
        <begin position="584"/>
        <end position="835"/>
    </location>
</feature>
<dbReference type="PROSITE" id="PS00211">
    <property type="entry name" value="ABC_TRANSPORTER_1"/>
    <property type="match status" value="1"/>
</dbReference>
<dbReference type="InterPro" id="IPR017871">
    <property type="entry name" value="ABC_transporter-like_CS"/>
</dbReference>
<evidence type="ECO:0000256" key="8">
    <source>
        <dbReference type="ARBA" id="ARBA00022989"/>
    </source>
</evidence>
<dbReference type="PROSITE" id="PS50929">
    <property type="entry name" value="ABC_TM1F"/>
    <property type="match status" value="2"/>
</dbReference>
<evidence type="ECO:0000256" key="4">
    <source>
        <dbReference type="ARBA" id="ARBA00022692"/>
    </source>
</evidence>
<organism evidence="14 15">
    <name type="scientific">Truncatella angustata</name>
    <dbReference type="NCBI Taxonomy" id="152316"/>
    <lineage>
        <taxon>Eukaryota</taxon>
        <taxon>Fungi</taxon>
        <taxon>Dikarya</taxon>
        <taxon>Ascomycota</taxon>
        <taxon>Pezizomycotina</taxon>
        <taxon>Sordariomycetes</taxon>
        <taxon>Xylariomycetidae</taxon>
        <taxon>Amphisphaeriales</taxon>
        <taxon>Sporocadaceae</taxon>
        <taxon>Truncatella</taxon>
    </lineage>
</organism>
<feature type="transmembrane region" description="Helical" evidence="11">
    <location>
        <begin position="6"/>
        <end position="25"/>
    </location>
</feature>
<dbReference type="GO" id="GO:0016020">
    <property type="term" value="C:membrane"/>
    <property type="evidence" value="ECO:0007669"/>
    <property type="project" value="UniProtKB-SubCell"/>
</dbReference>
<proteinExistence type="inferred from homology"/>
<dbReference type="CDD" id="cd18604">
    <property type="entry name" value="ABC_6TM_VMR1_D2_like"/>
    <property type="match status" value="1"/>
</dbReference>
<feature type="transmembrane region" description="Helical" evidence="11">
    <location>
        <begin position="493"/>
        <end position="519"/>
    </location>
</feature>
<keyword evidence="6" id="KW-0547">Nucleotide-binding</keyword>
<dbReference type="SUPFAM" id="SSF90123">
    <property type="entry name" value="ABC transporter transmembrane region"/>
    <property type="match status" value="2"/>
</dbReference>
<dbReference type="GO" id="GO:0016887">
    <property type="term" value="F:ATP hydrolysis activity"/>
    <property type="evidence" value="ECO:0007669"/>
    <property type="project" value="InterPro"/>
</dbReference>
<dbReference type="GeneID" id="70127779"/>
<keyword evidence="8 11" id="KW-1133">Transmembrane helix</keyword>
<dbReference type="GO" id="GO:0005524">
    <property type="term" value="F:ATP binding"/>
    <property type="evidence" value="ECO:0007669"/>
    <property type="project" value="UniProtKB-KW"/>
</dbReference>
<keyword evidence="3" id="KW-0813">Transport</keyword>
<feature type="domain" description="ABC transmembrane type-1" evidence="13">
    <location>
        <begin position="947"/>
        <end position="1198"/>
    </location>
</feature>
<evidence type="ECO:0000256" key="3">
    <source>
        <dbReference type="ARBA" id="ARBA00022448"/>
    </source>
</evidence>
<dbReference type="CDD" id="cd03244">
    <property type="entry name" value="ABCC_MRP_domain2"/>
    <property type="match status" value="1"/>
</dbReference>
<evidence type="ECO:0000256" key="1">
    <source>
        <dbReference type="ARBA" id="ARBA00004141"/>
    </source>
</evidence>
<comment type="similarity">
    <text evidence="2">Belongs to the ABC transporter superfamily. ABCC family. Conjugate transporter (TC 3.A.1.208) subfamily.</text>
</comment>
<dbReference type="CDD" id="cd03250">
    <property type="entry name" value="ABCC_MRP_domain1"/>
    <property type="match status" value="1"/>
</dbReference>
<evidence type="ECO:0000313" key="15">
    <source>
        <dbReference type="Proteomes" id="UP000758603"/>
    </source>
</evidence>
<evidence type="ECO:0000256" key="9">
    <source>
        <dbReference type="ARBA" id="ARBA00023136"/>
    </source>
</evidence>
<feature type="transmembrane region" description="Helical" evidence="11">
    <location>
        <begin position="1142"/>
        <end position="1163"/>
    </location>
</feature>
<evidence type="ECO:0000256" key="2">
    <source>
        <dbReference type="ARBA" id="ARBA00009726"/>
    </source>
</evidence>
<evidence type="ECO:0000313" key="14">
    <source>
        <dbReference type="EMBL" id="KAH6645128.1"/>
    </source>
</evidence>
<accession>A0A9P8RFL5</accession>
<comment type="subcellular location">
    <subcellularLocation>
        <location evidence="1">Membrane</location>
        <topology evidence="1">Multi-pass membrane protein</topology>
    </subcellularLocation>
</comment>
<feature type="transmembrane region" description="Helical" evidence="11">
    <location>
        <begin position="146"/>
        <end position="163"/>
    </location>
</feature>
<keyword evidence="14" id="KW-0378">Hydrolase</keyword>
<dbReference type="Gene3D" id="3.40.50.300">
    <property type="entry name" value="P-loop containing nucleotide triphosphate hydrolases"/>
    <property type="match status" value="2"/>
</dbReference>
<dbReference type="InterPro" id="IPR011527">
    <property type="entry name" value="ABC1_TM_dom"/>
</dbReference>
<name>A0A9P8RFL5_9PEZI</name>
<dbReference type="EMBL" id="JAGPXC010000012">
    <property type="protein sequence ID" value="KAH6645128.1"/>
    <property type="molecule type" value="Genomic_DNA"/>
</dbReference>
<dbReference type="Pfam" id="PF00005">
    <property type="entry name" value="ABC_tran"/>
    <property type="match status" value="2"/>
</dbReference>
<keyword evidence="7" id="KW-0067">ATP-binding</keyword>
<feature type="compositionally biased region" description="Polar residues" evidence="10">
    <location>
        <begin position="348"/>
        <end position="357"/>
    </location>
</feature>
<keyword evidence="5" id="KW-0677">Repeat</keyword>
<dbReference type="InterPro" id="IPR036640">
    <property type="entry name" value="ABC1_TM_sf"/>
</dbReference>
<feature type="transmembrane region" description="Helical" evidence="11">
    <location>
        <begin position="57"/>
        <end position="76"/>
    </location>
</feature>
<dbReference type="GO" id="GO:0140359">
    <property type="term" value="F:ABC-type transporter activity"/>
    <property type="evidence" value="ECO:0007669"/>
    <property type="project" value="InterPro"/>
</dbReference>
<feature type="domain" description="ABC transporter" evidence="12">
    <location>
        <begin position="1232"/>
        <end position="1484"/>
    </location>
</feature>
<dbReference type="PROSITE" id="PS50893">
    <property type="entry name" value="ABC_TRANSPORTER_2"/>
    <property type="match status" value="2"/>
</dbReference>
<keyword evidence="15" id="KW-1185">Reference proteome</keyword>
<evidence type="ECO:0000259" key="13">
    <source>
        <dbReference type="PROSITE" id="PS50929"/>
    </source>
</evidence>
<protein>
    <submittedName>
        <fullName evidence="14">P-loop containing nucleoside triphosphate hydrolase protein</fullName>
    </submittedName>
</protein>
<gene>
    <name evidence="14" type="ORF">BKA67DRAFT_527695</name>
</gene>
<dbReference type="SMART" id="SM00382">
    <property type="entry name" value="AAA"/>
    <property type="match status" value="2"/>
</dbReference>
<feature type="domain" description="ABC transmembrane type-1" evidence="13">
    <location>
        <begin position="374"/>
        <end position="557"/>
    </location>
</feature>
<dbReference type="PANTHER" id="PTHR24223">
    <property type="entry name" value="ATP-BINDING CASSETTE SUB-FAMILY C"/>
    <property type="match status" value="1"/>
</dbReference>
<evidence type="ECO:0000256" key="10">
    <source>
        <dbReference type="SAM" id="MobiDB-lite"/>
    </source>
</evidence>
<evidence type="ECO:0000256" key="7">
    <source>
        <dbReference type="ARBA" id="ARBA00022840"/>
    </source>
</evidence>
<dbReference type="PANTHER" id="PTHR24223:SF456">
    <property type="entry name" value="MULTIDRUG RESISTANCE-ASSOCIATED PROTEIN LETHAL(2)03659"/>
    <property type="match status" value="1"/>
</dbReference>
<reference evidence="14" key="1">
    <citation type="journal article" date="2021" name="Nat. Commun.">
        <title>Genetic determinants of endophytism in the Arabidopsis root mycobiome.</title>
        <authorList>
            <person name="Mesny F."/>
            <person name="Miyauchi S."/>
            <person name="Thiergart T."/>
            <person name="Pickel B."/>
            <person name="Atanasova L."/>
            <person name="Karlsson M."/>
            <person name="Huettel B."/>
            <person name="Barry K.W."/>
            <person name="Haridas S."/>
            <person name="Chen C."/>
            <person name="Bauer D."/>
            <person name="Andreopoulos W."/>
            <person name="Pangilinan J."/>
            <person name="LaButti K."/>
            <person name="Riley R."/>
            <person name="Lipzen A."/>
            <person name="Clum A."/>
            <person name="Drula E."/>
            <person name="Henrissat B."/>
            <person name="Kohler A."/>
            <person name="Grigoriev I.V."/>
            <person name="Martin F.M."/>
            <person name="Hacquard S."/>
        </authorList>
    </citation>
    <scope>NUCLEOTIDE SEQUENCE</scope>
    <source>
        <strain evidence="14">MPI-SDFR-AT-0073</strain>
    </source>
</reference>
<keyword evidence="9 11" id="KW-0472">Membrane</keyword>
<comment type="caution">
    <text evidence="14">The sequence shown here is derived from an EMBL/GenBank/DDBJ whole genome shotgun (WGS) entry which is preliminary data.</text>
</comment>
<evidence type="ECO:0000256" key="11">
    <source>
        <dbReference type="SAM" id="Phobius"/>
    </source>
</evidence>
<dbReference type="InterPro" id="IPR050173">
    <property type="entry name" value="ABC_transporter_C-like"/>
</dbReference>
<dbReference type="Gene3D" id="1.20.1560.10">
    <property type="entry name" value="ABC transporter type 1, transmembrane domain"/>
    <property type="match status" value="2"/>
</dbReference>
<feature type="transmembrane region" description="Helical" evidence="11">
    <location>
        <begin position="886"/>
        <end position="908"/>
    </location>
</feature>